<dbReference type="EMBL" id="JAEUBG010000864">
    <property type="protein sequence ID" value="KAH3687311.1"/>
    <property type="molecule type" value="Genomic_DNA"/>
</dbReference>
<evidence type="ECO:0000256" key="3">
    <source>
        <dbReference type="SAM" id="SignalP"/>
    </source>
</evidence>
<evidence type="ECO:0000256" key="2">
    <source>
        <dbReference type="ARBA" id="ARBA00023180"/>
    </source>
</evidence>
<evidence type="ECO:0000256" key="1">
    <source>
        <dbReference type="ARBA" id="ARBA00022729"/>
    </source>
</evidence>
<gene>
    <name evidence="4" type="ORF">WICPIJ_001694</name>
</gene>
<dbReference type="InterPro" id="IPR025928">
    <property type="entry name" value="Flocculin_t3_rpt"/>
</dbReference>
<evidence type="ECO:0000313" key="5">
    <source>
        <dbReference type="Proteomes" id="UP000774326"/>
    </source>
</evidence>
<feature type="non-terminal residue" evidence="4">
    <location>
        <position position="386"/>
    </location>
</feature>
<keyword evidence="1 3" id="KW-0732">Signal</keyword>
<keyword evidence="5" id="KW-1185">Reference proteome</keyword>
<reference evidence="4" key="2">
    <citation type="submission" date="2021-01" db="EMBL/GenBank/DDBJ databases">
        <authorList>
            <person name="Schikora-Tamarit M.A."/>
        </authorList>
    </citation>
    <scope>NUCLEOTIDE SEQUENCE</scope>
    <source>
        <strain evidence="4">CBS2887</strain>
    </source>
</reference>
<name>A0A9P8QB69_WICPI</name>
<dbReference type="AlphaFoldDB" id="A0A9P8QB69"/>
<feature type="signal peptide" evidence="3">
    <location>
        <begin position="1"/>
        <end position="17"/>
    </location>
</feature>
<keyword evidence="2" id="KW-0325">Glycoprotein</keyword>
<reference evidence="4" key="1">
    <citation type="journal article" date="2021" name="Open Biol.">
        <title>Shared evolutionary footprints suggest mitochondrial oxidative damage underlies multiple complex I losses in fungi.</title>
        <authorList>
            <person name="Schikora-Tamarit M.A."/>
            <person name="Marcet-Houben M."/>
            <person name="Nosek J."/>
            <person name="Gabaldon T."/>
        </authorList>
    </citation>
    <scope>NUCLEOTIDE SEQUENCE</scope>
    <source>
        <strain evidence="4">CBS2887</strain>
    </source>
</reference>
<feature type="chain" id="PRO_5040513838" evidence="3">
    <location>
        <begin position="18"/>
        <end position="386"/>
    </location>
</feature>
<comment type="caution">
    <text evidence="4">The sequence shown here is derived from an EMBL/GenBank/DDBJ whole genome shotgun (WGS) entry which is preliminary data.</text>
</comment>
<dbReference type="Pfam" id="PF13928">
    <property type="entry name" value="Flocculin_t3"/>
    <property type="match status" value="3"/>
</dbReference>
<protein>
    <submittedName>
        <fullName evidence="4">Uncharacterized protein</fullName>
    </submittedName>
</protein>
<proteinExistence type="predicted"/>
<accession>A0A9P8QB69</accession>
<evidence type="ECO:0000313" key="4">
    <source>
        <dbReference type="EMBL" id="KAH3687311.1"/>
    </source>
</evidence>
<dbReference type="Proteomes" id="UP000774326">
    <property type="component" value="Unassembled WGS sequence"/>
</dbReference>
<sequence>MVSFLKSSVLLASAVSAQLYSNSSSVASSSSSSEQFIYLPSSTESSASASATPVDISFKGGLDNGSPSFKLTLPGNWNSMYSFELVGEAASNFVYSGASITLNGQSQSGSISVNSTNFDVQYDVPQDLTVYDAVVVDINAVAAGAAPYSQSVVLAVTLPDDAHLAKRDHVEYLTLAAVITDAASTTTTIGGSSTVSASTSTATATAQESTTITITSCFDNACIQTPVVTGVTVVTTTIHGVQTIYTTYCPLTATTLTGATGSEVQPPTTSTATVYNPETTVVTITSCSHDACSTFPVTTGVTVITSTSAGETTTYTSYIPLTITEATGSEIQPPTTSTATAYKPETTVVTITSCSHNACSTFPVTTGVTVITSTSAGETTTYTSYI</sequence>
<organism evidence="4 5">
    <name type="scientific">Wickerhamomyces pijperi</name>
    <name type="common">Yeast</name>
    <name type="synonym">Pichia pijperi</name>
    <dbReference type="NCBI Taxonomy" id="599730"/>
    <lineage>
        <taxon>Eukaryota</taxon>
        <taxon>Fungi</taxon>
        <taxon>Dikarya</taxon>
        <taxon>Ascomycota</taxon>
        <taxon>Saccharomycotina</taxon>
        <taxon>Saccharomycetes</taxon>
        <taxon>Phaffomycetales</taxon>
        <taxon>Wickerhamomycetaceae</taxon>
        <taxon>Wickerhamomyces</taxon>
    </lineage>
</organism>